<proteinExistence type="predicted"/>
<dbReference type="KEGG" id="clk:CGC53_08370"/>
<accession>A0A250FEA5</accession>
<evidence type="ECO:0000313" key="2">
    <source>
        <dbReference type="EMBL" id="ATA82357.1"/>
    </source>
</evidence>
<name>A0A250FEA5_9FLAO</name>
<evidence type="ECO:0000313" key="3">
    <source>
        <dbReference type="Proteomes" id="UP000217276"/>
    </source>
</evidence>
<evidence type="ECO:0000256" key="1">
    <source>
        <dbReference type="SAM" id="SignalP"/>
    </source>
</evidence>
<reference evidence="3" key="1">
    <citation type="submission" date="2017-06" db="EMBL/GenBank/DDBJ databases">
        <title>Capnocytophaga spp. assemblies.</title>
        <authorList>
            <person name="Gulvik C.A."/>
        </authorList>
    </citation>
    <scope>NUCLEOTIDE SEQUENCE [LARGE SCALE GENOMIC DNA]</scope>
    <source>
        <strain evidence="3">H6253</strain>
    </source>
</reference>
<gene>
    <name evidence="2" type="ORF">CGC53_08370</name>
</gene>
<keyword evidence="1" id="KW-0732">Signal</keyword>
<dbReference type="RefSeq" id="WP_095914376.1">
    <property type="nucleotide sequence ID" value="NZ_CAUUPF010000043.1"/>
</dbReference>
<keyword evidence="3" id="KW-1185">Reference proteome</keyword>
<feature type="chain" id="PRO_5012715969" evidence="1">
    <location>
        <begin position="19"/>
        <end position="326"/>
    </location>
</feature>
<dbReference type="PROSITE" id="PS51257">
    <property type="entry name" value="PROKAR_LIPOPROTEIN"/>
    <property type="match status" value="1"/>
</dbReference>
<dbReference type="EMBL" id="CP022384">
    <property type="protein sequence ID" value="ATA82357.1"/>
    <property type="molecule type" value="Genomic_DNA"/>
</dbReference>
<sequence length="326" mass="38280">MKYFLLFFLALLSTGCQLFQEQQQAGERVATETKQEEVFEPVEKELYVIKEGTIRDKDFKIKGEAYSFSFGEKIKIVAEGKDFYRTERGDYIEKNNVGNWETLKALITDEMLIRNIDINGNPNDSIAKYLAITQISYEEYQEALKHKVDFLIEDTLSIVKKNGKLTFPCQHKTIYLKDQPDDFENPFSTTYAYVGNMPALNQYLVFEDSEDFYAYIFIDKTTGKQTEFQRFPFLSTDKKYIITVGRAYEDLVGIISLYRIESVKPFKINLLVDESTKWWATYDFDKQPIFFSKNGYLYASMNVIANFFIEKDELNPQRMYIKIKIK</sequence>
<protein>
    <submittedName>
        <fullName evidence="2">Uncharacterized protein</fullName>
    </submittedName>
</protein>
<organism evidence="2 3">
    <name type="scientific">Capnocytophaga leadbetteri</name>
    <dbReference type="NCBI Taxonomy" id="327575"/>
    <lineage>
        <taxon>Bacteria</taxon>
        <taxon>Pseudomonadati</taxon>
        <taxon>Bacteroidota</taxon>
        <taxon>Flavobacteriia</taxon>
        <taxon>Flavobacteriales</taxon>
        <taxon>Flavobacteriaceae</taxon>
        <taxon>Capnocytophaga</taxon>
    </lineage>
</organism>
<dbReference type="Proteomes" id="UP000217276">
    <property type="component" value="Chromosome"/>
</dbReference>
<dbReference type="AlphaFoldDB" id="A0A250FEA5"/>
<feature type="signal peptide" evidence="1">
    <location>
        <begin position="1"/>
        <end position="18"/>
    </location>
</feature>